<dbReference type="Proteomes" id="UP001212997">
    <property type="component" value="Unassembled WGS sequence"/>
</dbReference>
<keyword evidence="2" id="KW-1185">Reference proteome</keyword>
<sequence>MSLLAQPGPNGAEFVYEEPPEYAQVVTRAHPIQTEHAYQLSKRSKYRLSLALTSRARDAREQPHFVQRDEIMGSVELTLNHEEVIRSVTISVIGDLFLRTEATRFLSIVQQLHASDAREVSPSSILSPVIRSGKLKGQHTWSFRIQLPKGVVFSEERNRYQLPPSLCDTGTRARVQYSIVVRMKRGIWSSGQRLAIPFEYTPLTRPSLPSIMRQISYMEQRPLIGPDEDSDGWKSLPAVNIYGKAFSVQLVEVTVTLLSILKYTGGLTRRSYQLSYTRGSIIPLSLSMSASDQQVLDLLSAPSTPQVHLVRKATVIPHMGVPTARALLPWDSNVETVGTAIWWRTPHPGSVERSRRRHLQGEIRVPKDLPPNCSILNFSIEYQITFETLKAVAFSITSKIPPTIEPVEITTTTPQAPLPVGLLVTPTILGDRSEIV</sequence>
<evidence type="ECO:0000313" key="1">
    <source>
        <dbReference type="EMBL" id="KAJ3490872.1"/>
    </source>
</evidence>
<dbReference type="AlphaFoldDB" id="A0AAD5YIQ7"/>
<reference evidence="1" key="1">
    <citation type="submission" date="2022-07" db="EMBL/GenBank/DDBJ databases">
        <title>Genome Sequence of Physisporinus lineatus.</title>
        <authorList>
            <person name="Buettner E."/>
        </authorList>
    </citation>
    <scope>NUCLEOTIDE SEQUENCE</scope>
    <source>
        <strain evidence="1">VT162</strain>
    </source>
</reference>
<name>A0AAD5YIQ7_9APHY</name>
<accession>A0AAD5YIQ7</accession>
<dbReference type="Gene3D" id="2.60.40.640">
    <property type="match status" value="1"/>
</dbReference>
<dbReference type="InterPro" id="IPR014752">
    <property type="entry name" value="Arrestin-like_C"/>
</dbReference>
<evidence type="ECO:0000313" key="2">
    <source>
        <dbReference type="Proteomes" id="UP001212997"/>
    </source>
</evidence>
<dbReference type="EMBL" id="JANAWD010000021">
    <property type="protein sequence ID" value="KAJ3490872.1"/>
    <property type="molecule type" value="Genomic_DNA"/>
</dbReference>
<evidence type="ECO:0008006" key="3">
    <source>
        <dbReference type="Google" id="ProtNLM"/>
    </source>
</evidence>
<proteinExistence type="predicted"/>
<gene>
    <name evidence="1" type="ORF">NLI96_g1134</name>
</gene>
<protein>
    <recommendedName>
        <fullName evidence="3">Arrestin-like N-terminal domain-containing protein</fullName>
    </recommendedName>
</protein>
<comment type="caution">
    <text evidence="1">The sequence shown here is derived from an EMBL/GenBank/DDBJ whole genome shotgun (WGS) entry which is preliminary data.</text>
</comment>
<organism evidence="1 2">
    <name type="scientific">Meripilus lineatus</name>
    <dbReference type="NCBI Taxonomy" id="2056292"/>
    <lineage>
        <taxon>Eukaryota</taxon>
        <taxon>Fungi</taxon>
        <taxon>Dikarya</taxon>
        <taxon>Basidiomycota</taxon>
        <taxon>Agaricomycotina</taxon>
        <taxon>Agaricomycetes</taxon>
        <taxon>Polyporales</taxon>
        <taxon>Meripilaceae</taxon>
        <taxon>Meripilus</taxon>
    </lineage>
</organism>